<protein>
    <submittedName>
        <fullName evidence="1">Uncharacterized protein</fullName>
    </submittedName>
</protein>
<dbReference type="Proteomes" id="UP000315295">
    <property type="component" value="Unassembled WGS sequence"/>
</dbReference>
<evidence type="ECO:0000313" key="2">
    <source>
        <dbReference type="Proteomes" id="UP000315295"/>
    </source>
</evidence>
<dbReference type="AlphaFoldDB" id="A0A540N0K1"/>
<gene>
    <name evidence="1" type="ORF">C1H46_009851</name>
</gene>
<evidence type="ECO:0000313" key="1">
    <source>
        <dbReference type="EMBL" id="TQE04544.1"/>
    </source>
</evidence>
<dbReference type="EMBL" id="VIEB01000138">
    <property type="protein sequence ID" value="TQE04544.1"/>
    <property type="molecule type" value="Genomic_DNA"/>
</dbReference>
<keyword evidence="2" id="KW-1185">Reference proteome</keyword>
<name>A0A540N0K1_MALBA</name>
<comment type="caution">
    <text evidence="1">The sequence shown here is derived from an EMBL/GenBank/DDBJ whole genome shotgun (WGS) entry which is preliminary data.</text>
</comment>
<reference evidence="1 2" key="1">
    <citation type="journal article" date="2019" name="G3 (Bethesda)">
        <title>Sequencing of a Wild Apple (Malus baccata) Genome Unravels the Differences Between Cultivated and Wild Apple Species Regarding Disease Resistance and Cold Tolerance.</title>
        <authorList>
            <person name="Chen X."/>
        </authorList>
    </citation>
    <scope>NUCLEOTIDE SEQUENCE [LARGE SCALE GENOMIC DNA]</scope>
    <source>
        <strain evidence="2">cv. Shandingzi</strain>
        <tissue evidence="1">Leaves</tissue>
    </source>
</reference>
<accession>A0A540N0K1</accession>
<sequence>MSSSTSRLDVLAEVCSIVPEKTNDIEIDIAAKILMKMKNDVLANVRITKKMKEEALLPPKKRKSYYCLNFLNNMPNLDVLADIYSIAPEKTNDVEIDIAAKVLMKMKNNVVTNVMITNKMKERKLVAPKRNEKATYASVNMSGLTMPTPTCPTKGNELGKEAKVPLPILN</sequence>
<organism evidence="1 2">
    <name type="scientific">Malus baccata</name>
    <name type="common">Siberian crab apple</name>
    <name type="synonym">Pyrus baccata</name>
    <dbReference type="NCBI Taxonomy" id="106549"/>
    <lineage>
        <taxon>Eukaryota</taxon>
        <taxon>Viridiplantae</taxon>
        <taxon>Streptophyta</taxon>
        <taxon>Embryophyta</taxon>
        <taxon>Tracheophyta</taxon>
        <taxon>Spermatophyta</taxon>
        <taxon>Magnoliopsida</taxon>
        <taxon>eudicotyledons</taxon>
        <taxon>Gunneridae</taxon>
        <taxon>Pentapetalae</taxon>
        <taxon>rosids</taxon>
        <taxon>fabids</taxon>
        <taxon>Rosales</taxon>
        <taxon>Rosaceae</taxon>
        <taxon>Amygdaloideae</taxon>
        <taxon>Maleae</taxon>
        <taxon>Malus</taxon>
    </lineage>
</organism>
<proteinExistence type="predicted"/>